<dbReference type="Gene3D" id="3.40.30.10">
    <property type="entry name" value="Glutaredoxin"/>
    <property type="match status" value="1"/>
</dbReference>
<dbReference type="PANTHER" id="PTHR42852:SF13">
    <property type="entry name" value="PROTEIN DIPZ"/>
    <property type="match status" value="1"/>
</dbReference>
<proteinExistence type="predicted"/>
<feature type="domain" description="Thioredoxin" evidence="1">
    <location>
        <begin position="48"/>
        <end position="185"/>
    </location>
</feature>
<dbReference type="EMBL" id="JBHTJP010000032">
    <property type="protein sequence ID" value="MFD0975832.1"/>
    <property type="molecule type" value="Genomic_DNA"/>
</dbReference>
<keyword evidence="3" id="KW-1185">Reference proteome</keyword>
<dbReference type="InterPro" id="IPR036249">
    <property type="entry name" value="Thioredoxin-like_sf"/>
</dbReference>
<dbReference type="CDD" id="cd02966">
    <property type="entry name" value="TlpA_like_family"/>
    <property type="match status" value="1"/>
</dbReference>
<evidence type="ECO:0000259" key="1">
    <source>
        <dbReference type="PROSITE" id="PS51352"/>
    </source>
</evidence>
<reference evidence="3" key="1">
    <citation type="journal article" date="2019" name="Int. J. Syst. Evol. Microbiol.">
        <title>The Global Catalogue of Microorganisms (GCM) 10K type strain sequencing project: providing services to taxonomists for standard genome sequencing and annotation.</title>
        <authorList>
            <consortium name="The Broad Institute Genomics Platform"/>
            <consortium name="The Broad Institute Genome Sequencing Center for Infectious Disease"/>
            <person name="Wu L."/>
            <person name="Ma J."/>
        </authorList>
    </citation>
    <scope>NUCLEOTIDE SEQUENCE [LARGE SCALE GENOMIC DNA]</scope>
    <source>
        <strain evidence="3">CCUG 60898</strain>
    </source>
</reference>
<comment type="caution">
    <text evidence="2">The sequence shown here is derived from an EMBL/GenBank/DDBJ whole genome shotgun (WGS) entry which is preliminary data.</text>
</comment>
<dbReference type="InterPro" id="IPR000866">
    <property type="entry name" value="AhpC/TSA"/>
</dbReference>
<organism evidence="2 3">
    <name type="scientific">Salinimicrobium gaetbulicola</name>
    <dbReference type="NCBI Taxonomy" id="999702"/>
    <lineage>
        <taxon>Bacteria</taxon>
        <taxon>Pseudomonadati</taxon>
        <taxon>Bacteroidota</taxon>
        <taxon>Flavobacteriia</taxon>
        <taxon>Flavobacteriales</taxon>
        <taxon>Flavobacteriaceae</taxon>
        <taxon>Salinimicrobium</taxon>
    </lineage>
</organism>
<dbReference type="PROSITE" id="PS51352">
    <property type="entry name" value="THIOREDOXIN_2"/>
    <property type="match status" value="1"/>
</dbReference>
<protein>
    <submittedName>
        <fullName evidence="2">TlpA family protein disulfide reductase</fullName>
    </submittedName>
</protein>
<dbReference type="PANTHER" id="PTHR42852">
    <property type="entry name" value="THIOL:DISULFIDE INTERCHANGE PROTEIN DSBE"/>
    <property type="match status" value="1"/>
</dbReference>
<dbReference type="SUPFAM" id="SSF52833">
    <property type="entry name" value="Thioredoxin-like"/>
    <property type="match status" value="1"/>
</dbReference>
<gene>
    <name evidence="2" type="ORF">ACFQ1G_03415</name>
</gene>
<evidence type="ECO:0000313" key="3">
    <source>
        <dbReference type="Proteomes" id="UP001597100"/>
    </source>
</evidence>
<dbReference type="Pfam" id="PF00578">
    <property type="entry name" value="AhpC-TSA"/>
    <property type="match status" value="1"/>
</dbReference>
<name>A0ABW3ICP4_9FLAO</name>
<dbReference type="InterPro" id="IPR050553">
    <property type="entry name" value="Thioredoxin_ResA/DsbE_sf"/>
</dbReference>
<sequence>MNFLKKNWSNILFIIFIILLIVPQTRKPIQIGLNRLIAFSPSEISEEKREELDNYNWRLKGMDGEVYHFNETQGQVAVVNLWATWCPPCIAEMPSFQKLYDDYNGKVNFYFVSSEETEALTAFLQKKGYTLPIFQPMSMSPEILQSYSLPTTYVISKTGEIVVNKTGAANWNDDNFRELLDRLLKEEL</sequence>
<evidence type="ECO:0000313" key="2">
    <source>
        <dbReference type="EMBL" id="MFD0975832.1"/>
    </source>
</evidence>
<accession>A0ABW3ICP4</accession>
<dbReference type="InterPro" id="IPR013766">
    <property type="entry name" value="Thioredoxin_domain"/>
</dbReference>
<dbReference type="RefSeq" id="WP_380736870.1">
    <property type="nucleotide sequence ID" value="NZ_JBHTJP010000032.1"/>
</dbReference>
<dbReference type="Proteomes" id="UP001597100">
    <property type="component" value="Unassembled WGS sequence"/>
</dbReference>